<proteinExistence type="inferred from homology"/>
<dbReference type="AlphaFoldDB" id="A0A9P1I8R2"/>
<dbReference type="GO" id="GO:0005634">
    <property type="term" value="C:nucleus"/>
    <property type="evidence" value="ECO:0007669"/>
    <property type="project" value="TreeGrafter"/>
</dbReference>
<keyword evidence="5" id="KW-0418">Kinase</keyword>
<dbReference type="GO" id="GO:0005524">
    <property type="term" value="F:ATP binding"/>
    <property type="evidence" value="ECO:0007669"/>
    <property type="project" value="UniProtKB-UniRule"/>
</dbReference>
<protein>
    <recommendedName>
        <fullName evidence="1">non-specific serine/threonine protein kinase</fullName>
        <ecNumber evidence="1">2.7.11.1</ecNumber>
    </recommendedName>
</protein>
<accession>A0A9P1I8R2</accession>
<dbReference type="InterPro" id="IPR011009">
    <property type="entry name" value="Kinase-like_dom_sf"/>
</dbReference>
<dbReference type="PROSITE" id="PS00108">
    <property type="entry name" value="PROTEIN_KINASE_ST"/>
    <property type="match status" value="1"/>
</dbReference>
<evidence type="ECO:0000256" key="3">
    <source>
        <dbReference type="ARBA" id="ARBA00022679"/>
    </source>
</evidence>
<keyword evidence="4 7" id="KW-0547">Nucleotide-binding</keyword>
<keyword evidence="11" id="KW-1185">Reference proteome</keyword>
<evidence type="ECO:0000256" key="7">
    <source>
        <dbReference type="PROSITE-ProRule" id="PRU10141"/>
    </source>
</evidence>
<keyword evidence="3" id="KW-0808">Transferase</keyword>
<gene>
    <name evidence="10" type="ORF">CAMP_LOCUS2935</name>
</gene>
<dbReference type="EC" id="2.7.11.1" evidence="1"/>
<dbReference type="PANTHER" id="PTHR44167:SF23">
    <property type="entry name" value="CDC7 KINASE, ISOFORM A-RELATED"/>
    <property type="match status" value="1"/>
</dbReference>
<dbReference type="GO" id="GO:0044773">
    <property type="term" value="P:mitotic DNA damage checkpoint signaling"/>
    <property type="evidence" value="ECO:0007669"/>
    <property type="project" value="TreeGrafter"/>
</dbReference>
<dbReference type="SUPFAM" id="SSF56112">
    <property type="entry name" value="Protein kinase-like (PK-like)"/>
    <property type="match status" value="1"/>
</dbReference>
<reference evidence="10" key="1">
    <citation type="submission" date="2022-11" db="EMBL/GenBank/DDBJ databases">
        <authorList>
            <person name="Kikuchi T."/>
        </authorList>
    </citation>
    <scope>NUCLEOTIDE SEQUENCE</scope>
    <source>
        <strain evidence="10">PS1010</strain>
    </source>
</reference>
<dbReference type="InterPro" id="IPR017441">
    <property type="entry name" value="Protein_kinase_ATP_BS"/>
</dbReference>
<dbReference type="PANTHER" id="PTHR44167">
    <property type="entry name" value="OVARIAN-SPECIFIC SERINE/THREONINE-PROTEIN KINASE LOK-RELATED"/>
    <property type="match status" value="1"/>
</dbReference>
<evidence type="ECO:0000256" key="1">
    <source>
        <dbReference type="ARBA" id="ARBA00012513"/>
    </source>
</evidence>
<evidence type="ECO:0000256" key="2">
    <source>
        <dbReference type="ARBA" id="ARBA00022527"/>
    </source>
</evidence>
<evidence type="ECO:0000256" key="8">
    <source>
        <dbReference type="RuleBase" id="RU000304"/>
    </source>
</evidence>
<evidence type="ECO:0000256" key="5">
    <source>
        <dbReference type="ARBA" id="ARBA00022777"/>
    </source>
</evidence>
<keyword evidence="2 8" id="KW-0723">Serine/threonine-protein kinase</keyword>
<dbReference type="Pfam" id="PF00069">
    <property type="entry name" value="Pkinase"/>
    <property type="match status" value="1"/>
</dbReference>
<feature type="binding site" evidence="7">
    <location>
        <position position="53"/>
    </location>
    <ligand>
        <name>ATP</name>
        <dbReference type="ChEBI" id="CHEBI:30616"/>
    </ligand>
</feature>
<evidence type="ECO:0000313" key="10">
    <source>
        <dbReference type="EMBL" id="CAI5440298.1"/>
    </source>
</evidence>
<evidence type="ECO:0000259" key="9">
    <source>
        <dbReference type="PROSITE" id="PS50011"/>
    </source>
</evidence>
<dbReference type="Gene3D" id="1.10.510.10">
    <property type="entry name" value="Transferase(Phosphotransferase) domain 1"/>
    <property type="match status" value="1"/>
</dbReference>
<sequence length="190" mass="22090">MNRIEKWERNCSVLRDVRFRSKYTLQPEIIGEGSFGTVITAKCKTSKENRAIKAIRRIEKVSMLSIELELLAELGGHFNIVKFYDFYHVLGSVAIVMEHFPHCSVGELVMFSRRDPSFGLLYFKNLLIAIAYLHLNNYVHRDIKLSNFLYSPQRNWAEKRDLFALGAGKLYFSAPGHEKFEFLILELKIP</sequence>
<comment type="similarity">
    <text evidence="8">Belongs to the protein kinase superfamily.</text>
</comment>
<dbReference type="InterPro" id="IPR000719">
    <property type="entry name" value="Prot_kinase_dom"/>
</dbReference>
<dbReference type="Proteomes" id="UP001152747">
    <property type="component" value="Unassembled WGS sequence"/>
</dbReference>
<name>A0A9P1I8R2_9PELO</name>
<evidence type="ECO:0000256" key="4">
    <source>
        <dbReference type="ARBA" id="ARBA00022741"/>
    </source>
</evidence>
<evidence type="ECO:0000256" key="6">
    <source>
        <dbReference type="ARBA" id="ARBA00022840"/>
    </source>
</evidence>
<dbReference type="PROSITE" id="PS50011">
    <property type="entry name" value="PROTEIN_KINASE_DOM"/>
    <property type="match status" value="1"/>
</dbReference>
<dbReference type="OrthoDB" id="10020333at2759"/>
<organism evidence="10 11">
    <name type="scientific">Caenorhabditis angaria</name>
    <dbReference type="NCBI Taxonomy" id="860376"/>
    <lineage>
        <taxon>Eukaryota</taxon>
        <taxon>Metazoa</taxon>
        <taxon>Ecdysozoa</taxon>
        <taxon>Nematoda</taxon>
        <taxon>Chromadorea</taxon>
        <taxon>Rhabditida</taxon>
        <taxon>Rhabditina</taxon>
        <taxon>Rhabditomorpha</taxon>
        <taxon>Rhabditoidea</taxon>
        <taxon>Rhabditidae</taxon>
        <taxon>Peloderinae</taxon>
        <taxon>Caenorhabditis</taxon>
    </lineage>
</organism>
<evidence type="ECO:0000313" key="11">
    <source>
        <dbReference type="Proteomes" id="UP001152747"/>
    </source>
</evidence>
<dbReference type="GO" id="GO:0004674">
    <property type="term" value="F:protein serine/threonine kinase activity"/>
    <property type="evidence" value="ECO:0007669"/>
    <property type="project" value="UniProtKB-KW"/>
</dbReference>
<feature type="domain" description="Protein kinase" evidence="9">
    <location>
        <begin position="24"/>
        <end position="190"/>
    </location>
</feature>
<dbReference type="SMART" id="SM00220">
    <property type="entry name" value="S_TKc"/>
    <property type="match status" value="1"/>
</dbReference>
<dbReference type="EMBL" id="CANHGI010000001">
    <property type="protein sequence ID" value="CAI5440298.1"/>
    <property type="molecule type" value="Genomic_DNA"/>
</dbReference>
<dbReference type="InterPro" id="IPR008271">
    <property type="entry name" value="Ser/Thr_kinase_AS"/>
</dbReference>
<keyword evidence="6 7" id="KW-0067">ATP-binding</keyword>
<dbReference type="PROSITE" id="PS00107">
    <property type="entry name" value="PROTEIN_KINASE_ATP"/>
    <property type="match status" value="1"/>
</dbReference>
<comment type="caution">
    <text evidence="10">The sequence shown here is derived from an EMBL/GenBank/DDBJ whole genome shotgun (WGS) entry which is preliminary data.</text>
</comment>